<dbReference type="Proteomes" id="UP001149860">
    <property type="component" value="Chromosome"/>
</dbReference>
<keyword evidence="2" id="KW-1185">Reference proteome</keyword>
<evidence type="ECO:0000313" key="1">
    <source>
        <dbReference type="EMBL" id="XFD39141.1"/>
    </source>
</evidence>
<gene>
    <name evidence="1" type="ORF">O0236_006810</name>
</gene>
<reference evidence="1" key="1">
    <citation type="submission" date="2024-08" db="EMBL/GenBank/DDBJ databases">
        <title>Lentilactobacillus sp. nov., isolated from tree bark.</title>
        <authorList>
            <person name="Phuengjayaem S."/>
            <person name="Tanasupawat S."/>
        </authorList>
    </citation>
    <scope>NUCLEOTIDE SEQUENCE</scope>
    <source>
        <strain evidence="1">SPB1-3</strain>
    </source>
</reference>
<dbReference type="EMBL" id="CP168151">
    <property type="protein sequence ID" value="XFD39141.1"/>
    <property type="molecule type" value="Genomic_DNA"/>
</dbReference>
<protein>
    <submittedName>
        <fullName evidence="1">Siphovirus Gp157 family protein</fullName>
    </submittedName>
</protein>
<evidence type="ECO:0000313" key="2">
    <source>
        <dbReference type="Proteomes" id="UP001149860"/>
    </source>
</evidence>
<organism evidence="1 2">
    <name type="scientific">Lentilactobacillus terminaliae</name>
    <dbReference type="NCBI Taxonomy" id="3003483"/>
    <lineage>
        <taxon>Bacteria</taxon>
        <taxon>Bacillati</taxon>
        <taxon>Bacillota</taxon>
        <taxon>Bacilli</taxon>
        <taxon>Lactobacillales</taxon>
        <taxon>Lactobacillaceae</taxon>
        <taxon>Lentilactobacillus</taxon>
    </lineage>
</organism>
<sequence length="161" mass="18454">MQTSLYDLTQAINDLKSRDDLELEIIKDTLDSLQDTRDQKLDNISNWIDDLQKDVDWDIKKAKEYQDDKKHKQNKIDSLKRYVSDVMTDAGISNLQTDNHKLGFGRLSYHVEVPDLTKLPVDYINSKTVYTANKAKIQADIKAGKEITGASLEGNRKLKIL</sequence>
<proteinExistence type="predicted"/>
<name>A0ACD5DDB8_9LACO</name>
<accession>A0ACD5DDB8</accession>